<dbReference type="GO" id="GO:0005525">
    <property type="term" value="F:GTP binding"/>
    <property type="evidence" value="ECO:0007669"/>
    <property type="project" value="UniProtKB-KW"/>
</dbReference>
<dbReference type="GO" id="GO:0005886">
    <property type="term" value="C:plasma membrane"/>
    <property type="evidence" value="ECO:0007669"/>
    <property type="project" value="UniProtKB-SubCell"/>
</dbReference>
<dbReference type="SMART" id="SM00962">
    <property type="entry name" value="SRP54"/>
    <property type="match status" value="1"/>
</dbReference>
<dbReference type="InterPro" id="IPR027417">
    <property type="entry name" value="P-loop_NTPase"/>
</dbReference>
<dbReference type="PANTHER" id="PTHR43134:SF1">
    <property type="entry name" value="SIGNAL RECOGNITION PARTICLE RECEPTOR SUBUNIT ALPHA"/>
    <property type="match status" value="1"/>
</dbReference>
<dbReference type="GO" id="GO:0005047">
    <property type="term" value="F:signal recognition particle binding"/>
    <property type="evidence" value="ECO:0007669"/>
    <property type="project" value="TreeGrafter"/>
</dbReference>
<dbReference type="InterPro" id="IPR013822">
    <property type="entry name" value="Signal_recog_particl_SRP54_hlx"/>
</dbReference>
<evidence type="ECO:0000256" key="4">
    <source>
        <dbReference type="ARBA" id="ARBA00022490"/>
    </source>
</evidence>
<dbReference type="SUPFAM" id="SSF52540">
    <property type="entry name" value="P-loop containing nucleoside triphosphate hydrolases"/>
    <property type="match status" value="1"/>
</dbReference>
<name>A0A7V3PT24_UNCW3</name>
<evidence type="ECO:0000256" key="8">
    <source>
        <dbReference type="ARBA" id="ARBA00023136"/>
    </source>
</evidence>
<dbReference type="InterPro" id="IPR042101">
    <property type="entry name" value="SRP54_N_sf"/>
</dbReference>
<dbReference type="GO" id="GO:0003924">
    <property type="term" value="F:GTPase activity"/>
    <property type="evidence" value="ECO:0007669"/>
    <property type="project" value="TreeGrafter"/>
</dbReference>
<evidence type="ECO:0000256" key="3">
    <source>
        <dbReference type="ARBA" id="ARBA00022475"/>
    </source>
</evidence>
<evidence type="ECO:0000256" key="2">
    <source>
        <dbReference type="ARBA" id="ARBA00008531"/>
    </source>
</evidence>
<keyword evidence="9" id="KW-0675">Receptor</keyword>
<organism evidence="12">
    <name type="scientific">candidate division WOR-3 bacterium</name>
    <dbReference type="NCBI Taxonomy" id="2052148"/>
    <lineage>
        <taxon>Bacteria</taxon>
        <taxon>Bacteria division WOR-3</taxon>
    </lineage>
</organism>
<keyword evidence="6" id="KW-0378">Hydrolase</keyword>
<dbReference type="GO" id="GO:0006614">
    <property type="term" value="P:SRP-dependent cotranslational protein targeting to membrane"/>
    <property type="evidence" value="ECO:0007669"/>
    <property type="project" value="InterPro"/>
</dbReference>
<evidence type="ECO:0000259" key="11">
    <source>
        <dbReference type="PROSITE" id="PS00300"/>
    </source>
</evidence>
<evidence type="ECO:0000256" key="5">
    <source>
        <dbReference type="ARBA" id="ARBA00022741"/>
    </source>
</evidence>
<evidence type="ECO:0000256" key="10">
    <source>
        <dbReference type="ARBA" id="ARBA00048027"/>
    </source>
</evidence>
<evidence type="ECO:0000313" key="12">
    <source>
        <dbReference type="EMBL" id="HGD12969.1"/>
    </source>
</evidence>
<dbReference type="SMART" id="SM00963">
    <property type="entry name" value="SRP54_N"/>
    <property type="match status" value="1"/>
</dbReference>
<gene>
    <name evidence="12" type="primary">ftsY</name>
    <name evidence="12" type="ORF">ENX16_02675</name>
</gene>
<comment type="caution">
    <text evidence="12">The sequence shown here is derived from an EMBL/GenBank/DDBJ whole genome shotgun (WGS) entry which is preliminary data.</text>
</comment>
<keyword evidence="7" id="KW-0342">GTP-binding</keyword>
<dbReference type="InterPro" id="IPR036225">
    <property type="entry name" value="SRP/SRP_N"/>
</dbReference>
<dbReference type="NCBIfam" id="TIGR00064">
    <property type="entry name" value="ftsY"/>
    <property type="match status" value="1"/>
</dbReference>
<evidence type="ECO:0000256" key="9">
    <source>
        <dbReference type="ARBA" id="ARBA00023170"/>
    </source>
</evidence>
<comment type="subcellular location">
    <subcellularLocation>
        <location evidence="1">Cell membrane</location>
        <topology evidence="1">Peripheral membrane protein</topology>
        <orientation evidence="1">Cytoplasmic side</orientation>
    </subcellularLocation>
</comment>
<dbReference type="FunFam" id="3.40.50.300:FF:000053">
    <property type="entry name" value="Signal recognition particle receptor FtsY"/>
    <property type="match status" value="1"/>
</dbReference>
<keyword evidence="4" id="KW-0963">Cytoplasm</keyword>
<keyword evidence="5" id="KW-0547">Nucleotide-binding</keyword>
<dbReference type="InterPro" id="IPR000897">
    <property type="entry name" value="SRP54_GTPase_dom"/>
</dbReference>
<sequence>MGLRETLARTRQLFSRLISAPVVNEEELEAALLSADVGIQATRQLLNAIRRPSPNPKATLEQEIANLLRSATPAKKPPVPLPEVIMLVGVNGSGKTTTVGKLSRYYADQGKRVIVAAADTYRDAAAEQVGIWAERAGVEIVYSQKGQDAGAVAFDTITRALQNQFDIVLVDTAGRLHTRQDLMAELEKIKRVCAKVKPGAPEEIWLVIDATVGQNGIRQAQTFHQRLGLTGIIITKLDGTARGGIIIPVVMELKLPVLFIGTGEGINDLEPFDPESYARALFEN</sequence>
<comment type="catalytic activity">
    <reaction evidence="10">
        <text>GTP + H2O = GDP + phosphate + H(+)</text>
        <dbReference type="Rhea" id="RHEA:19669"/>
        <dbReference type="ChEBI" id="CHEBI:15377"/>
        <dbReference type="ChEBI" id="CHEBI:15378"/>
        <dbReference type="ChEBI" id="CHEBI:37565"/>
        <dbReference type="ChEBI" id="CHEBI:43474"/>
        <dbReference type="ChEBI" id="CHEBI:58189"/>
        <dbReference type="EC" id="3.6.5.4"/>
    </reaction>
</comment>
<dbReference type="Gene3D" id="1.20.120.140">
    <property type="entry name" value="Signal recognition particle SRP54, nucleotide-binding domain"/>
    <property type="match status" value="1"/>
</dbReference>
<keyword evidence="8" id="KW-0472">Membrane</keyword>
<dbReference type="InterPro" id="IPR003593">
    <property type="entry name" value="AAA+_ATPase"/>
</dbReference>
<protein>
    <submittedName>
        <fullName evidence="12">Signal recognition particle-docking protein FtsY</fullName>
    </submittedName>
</protein>
<evidence type="ECO:0000256" key="6">
    <source>
        <dbReference type="ARBA" id="ARBA00022801"/>
    </source>
</evidence>
<comment type="similarity">
    <text evidence="2">Belongs to the GTP-binding SRP family.</text>
</comment>
<dbReference type="CDD" id="cd17874">
    <property type="entry name" value="FtsY"/>
    <property type="match status" value="1"/>
</dbReference>
<accession>A0A7V3PT24</accession>
<dbReference type="Gene3D" id="3.40.50.300">
    <property type="entry name" value="P-loop containing nucleotide triphosphate hydrolases"/>
    <property type="match status" value="1"/>
</dbReference>
<dbReference type="InterPro" id="IPR004390">
    <property type="entry name" value="SR_rcpt_FtsY"/>
</dbReference>
<keyword evidence="3" id="KW-1003">Cell membrane</keyword>
<dbReference type="EMBL" id="DTMZ01000058">
    <property type="protein sequence ID" value="HGD12969.1"/>
    <property type="molecule type" value="Genomic_DNA"/>
</dbReference>
<reference evidence="12" key="1">
    <citation type="journal article" date="2020" name="mSystems">
        <title>Genome- and Community-Level Interaction Insights into Carbon Utilization and Element Cycling Functions of Hydrothermarchaeota in Hydrothermal Sediment.</title>
        <authorList>
            <person name="Zhou Z."/>
            <person name="Liu Y."/>
            <person name="Xu W."/>
            <person name="Pan J."/>
            <person name="Luo Z.H."/>
            <person name="Li M."/>
        </authorList>
    </citation>
    <scope>NUCLEOTIDE SEQUENCE [LARGE SCALE GENOMIC DNA]</scope>
    <source>
        <strain evidence="12">SpSt-914</strain>
    </source>
</reference>
<dbReference type="SUPFAM" id="SSF47364">
    <property type="entry name" value="Domain of the SRP/SRP receptor G-proteins"/>
    <property type="match status" value="1"/>
</dbReference>
<dbReference type="GO" id="GO:0005737">
    <property type="term" value="C:cytoplasm"/>
    <property type="evidence" value="ECO:0007669"/>
    <property type="project" value="UniProtKB-ARBA"/>
</dbReference>
<dbReference type="Pfam" id="PF00448">
    <property type="entry name" value="SRP54"/>
    <property type="match status" value="1"/>
</dbReference>
<dbReference type="PANTHER" id="PTHR43134">
    <property type="entry name" value="SIGNAL RECOGNITION PARTICLE RECEPTOR SUBUNIT ALPHA"/>
    <property type="match status" value="1"/>
</dbReference>
<dbReference type="Pfam" id="PF02881">
    <property type="entry name" value="SRP54_N"/>
    <property type="match status" value="1"/>
</dbReference>
<dbReference type="SMART" id="SM00382">
    <property type="entry name" value="AAA"/>
    <property type="match status" value="1"/>
</dbReference>
<evidence type="ECO:0000256" key="7">
    <source>
        <dbReference type="ARBA" id="ARBA00023134"/>
    </source>
</evidence>
<evidence type="ECO:0000256" key="1">
    <source>
        <dbReference type="ARBA" id="ARBA00004413"/>
    </source>
</evidence>
<dbReference type="PROSITE" id="PS00300">
    <property type="entry name" value="SRP54"/>
    <property type="match status" value="1"/>
</dbReference>
<dbReference type="AlphaFoldDB" id="A0A7V3PT24"/>
<feature type="domain" description="SRP54-type proteins GTP-binding" evidence="11">
    <location>
        <begin position="256"/>
        <end position="269"/>
    </location>
</feature>
<proteinExistence type="inferred from homology"/>